<evidence type="ECO:0000313" key="2">
    <source>
        <dbReference type="EMBL" id="KAF7135416.1"/>
    </source>
</evidence>
<accession>A0A834LGZ3</accession>
<proteinExistence type="predicted"/>
<gene>
    <name evidence="2" type="ORF">RHSIM_Rhsim08G0163700</name>
</gene>
<evidence type="ECO:0000256" key="1">
    <source>
        <dbReference type="SAM" id="MobiDB-lite"/>
    </source>
</evidence>
<sequence>MNRDAVGHIYPTFTLVLCRVGLGALPNMVDPSKVVIPTTSLNMHKCVEGNAIHWLMGCGWPRSLYNPTVLVYLKPSHISWEFSGILSNSESRIAMNKKGRRSNKSICEKSMKMVANIVKLSPLSIAKMSLGTTAVPSTSNRSLSSFSGPVKVSNTPPQEPKSSSRPVISYLIEPTEGHYKSSYTIPIHEELTSVDGRASDFIRRVHEKIRYDSGEAASNPHHVY</sequence>
<dbReference type="Proteomes" id="UP000626092">
    <property type="component" value="Unassembled WGS sequence"/>
</dbReference>
<reference evidence="2" key="1">
    <citation type="submission" date="2019-11" db="EMBL/GenBank/DDBJ databases">
        <authorList>
            <person name="Liu Y."/>
            <person name="Hou J."/>
            <person name="Li T.-Q."/>
            <person name="Guan C.-H."/>
            <person name="Wu X."/>
            <person name="Wu H.-Z."/>
            <person name="Ling F."/>
            <person name="Zhang R."/>
            <person name="Shi X.-G."/>
            <person name="Ren J.-P."/>
            <person name="Chen E.-F."/>
            <person name="Sun J.-M."/>
        </authorList>
    </citation>
    <scope>NUCLEOTIDE SEQUENCE</scope>
    <source>
        <strain evidence="2">Adult_tree_wgs_1</strain>
        <tissue evidence="2">Leaves</tissue>
    </source>
</reference>
<feature type="region of interest" description="Disordered" evidence="1">
    <location>
        <begin position="134"/>
        <end position="166"/>
    </location>
</feature>
<dbReference type="OrthoDB" id="1916329at2759"/>
<dbReference type="EMBL" id="WJXA01000008">
    <property type="protein sequence ID" value="KAF7135416.1"/>
    <property type="molecule type" value="Genomic_DNA"/>
</dbReference>
<protein>
    <submittedName>
        <fullName evidence="2">Uncharacterized protein</fullName>
    </submittedName>
</protein>
<comment type="caution">
    <text evidence="2">The sequence shown here is derived from an EMBL/GenBank/DDBJ whole genome shotgun (WGS) entry which is preliminary data.</text>
</comment>
<name>A0A834LGZ3_RHOSS</name>
<evidence type="ECO:0000313" key="3">
    <source>
        <dbReference type="Proteomes" id="UP000626092"/>
    </source>
</evidence>
<organism evidence="2 3">
    <name type="scientific">Rhododendron simsii</name>
    <name type="common">Sims's rhododendron</name>
    <dbReference type="NCBI Taxonomy" id="118357"/>
    <lineage>
        <taxon>Eukaryota</taxon>
        <taxon>Viridiplantae</taxon>
        <taxon>Streptophyta</taxon>
        <taxon>Embryophyta</taxon>
        <taxon>Tracheophyta</taxon>
        <taxon>Spermatophyta</taxon>
        <taxon>Magnoliopsida</taxon>
        <taxon>eudicotyledons</taxon>
        <taxon>Gunneridae</taxon>
        <taxon>Pentapetalae</taxon>
        <taxon>asterids</taxon>
        <taxon>Ericales</taxon>
        <taxon>Ericaceae</taxon>
        <taxon>Ericoideae</taxon>
        <taxon>Rhodoreae</taxon>
        <taxon>Rhododendron</taxon>
    </lineage>
</organism>
<keyword evidence="3" id="KW-1185">Reference proteome</keyword>
<dbReference type="AlphaFoldDB" id="A0A834LGZ3"/>